<dbReference type="OrthoDB" id="7464126at2759"/>
<dbReference type="Proteomes" id="UP000030651">
    <property type="component" value="Unassembled WGS sequence"/>
</dbReference>
<keyword evidence="2" id="KW-1185">Reference proteome</keyword>
<proteinExistence type="predicted"/>
<dbReference type="EMBL" id="KI912115">
    <property type="protein sequence ID" value="ETS78378.1"/>
    <property type="molecule type" value="Genomic_DNA"/>
</dbReference>
<dbReference type="HOGENOM" id="CLU_2085610_0_0_1"/>
<accession>W3WWX2</accession>
<dbReference type="KEGG" id="pfy:PFICI_10440"/>
<gene>
    <name evidence="1" type="ORF">PFICI_10440</name>
</gene>
<reference evidence="2" key="1">
    <citation type="journal article" date="2015" name="BMC Genomics">
        <title>Genomic and transcriptomic analysis of the endophytic fungus Pestalotiopsis fici reveals its lifestyle and high potential for synthesis of natural products.</title>
        <authorList>
            <person name="Wang X."/>
            <person name="Zhang X."/>
            <person name="Liu L."/>
            <person name="Xiang M."/>
            <person name="Wang W."/>
            <person name="Sun X."/>
            <person name="Che Y."/>
            <person name="Guo L."/>
            <person name="Liu G."/>
            <person name="Guo L."/>
            <person name="Wang C."/>
            <person name="Yin W.B."/>
            <person name="Stadler M."/>
            <person name="Zhang X."/>
            <person name="Liu X."/>
        </authorList>
    </citation>
    <scope>NUCLEOTIDE SEQUENCE [LARGE SCALE GENOMIC DNA]</scope>
    <source>
        <strain evidence="2">W106-1 / CGMCC3.15140</strain>
    </source>
</reference>
<sequence length="117" mass="12743">MTIVVSAIRVGRVKMLKAMVGRARGSQSDAEQELLSSTSEDVCELWSGHEIVRVMGQPAGMKTLIIVDDTVHDIKSGVRRRIIEDSNPEDDALDSLTDAAPNLALNVRNSTAPSWEL</sequence>
<name>W3WWX2_PESFW</name>
<evidence type="ECO:0000313" key="1">
    <source>
        <dbReference type="EMBL" id="ETS78378.1"/>
    </source>
</evidence>
<dbReference type="RefSeq" id="XP_007837212.1">
    <property type="nucleotide sequence ID" value="XM_007839021.1"/>
</dbReference>
<dbReference type="InParanoid" id="W3WWX2"/>
<evidence type="ECO:0000313" key="2">
    <source>
        <dbReference type="Proteomes" id="UP000030651"/>
    </source>
</evidence>
<protein>
    <submittedName>
        <fullName evidence="1">Uncharacterized protein</fullName>
    </submittedName>
</protein>
<organism evidence="1 2">
    <name type="scientific">Pestalotiopsis fici (strain W106-1 / CGMCC3.15140)</name>
    <dbReference type="NCBI Taxonomy" id="1229662"/>
    <lineage>
        <taxon>Eukaryota</taxon>
        <taxon>Fungi</taxon>
        <taxon>Dikarya</taxon>
        <taxon>Ascomycota</taxon>
        <taxon>Pezizomycotina</taxon>
        <taxon>Sordariomycetes</taxon>
        <taxon>Xylariomycetidae</taxon>
        <taxon>Amphisphaeriales</taxon>
        <taxon>Sporocadaceae</taxon>
        <taxon>Pestalotiopsis</taxon>
    </lineage>
</organism>
<dbReference type="GeneID" id="19275453"/>
<dbReference type="AlphaFoldDB" id="W3WWX2"/>